<evidence type="ECO:0000313" key="2">
    <source>
        <dbReference type="EMBL" id="ORZ22574.1"/>
    </source>
</evidence>
<feature type="region of interest" description="Disordered" evidence="1">
    <location>
        <begin position="100"/>
        <end position="137"/>
    </location>
</feature>
<gene>
    <name evidence="2" type="ORF">BCR42DRAFT_406520</name>
</gene>
<dbReference type="Proteomes" id="UP000193560">
    <property type="component" value="Unassembled WGS sequence"/>
</dbReference>
<comment type="caution">
    <text evidence="2">The sequence shown here is derived from an EMBL/GenBank/DDBJ whole genome shotgun (WGS) entry which is preliminary data.</text>
</comment>
<dbReference type="AlphaFoldDB" id="A0A1X2IUW4"/>
<organism evidence="2 3">
    <name type="scientific">Absidia repens</name>
    <dbReference type="NCBI Taxonomy" id="90262"/>
    <lineage>
        <taxon>Eukaryota</taxon>
        <taxon>Fungi</taxon>
        <taxon>Fungi incertae sedis</taxon>
        <taxon>Mucoromycota</taxon>
        <taxon>Mucoromycotina</taxon>
        <taxon>Mucoromycetes</taxon>
        <taxon>Mucorales</taxon>
        <taxon>Cunninghamellaceae</taxon>
        <taxon>Absidia</taxon>
    </lineage>
</organism>
<dbReference type="EMBL" id="MCGE01000004">
    <property type="protein sequence ID" value="ORZ22574.1"/>
    <property type="molecule type" value="Genomic_DNA"/>
</dbReference>
<sequence length="318" mass="35195">MFSSITEFFGSEKKLQHLKNERSSSLKGSLPTILFATTCIDFEPLSPLTTTDPINVPLTHYCSSKSYNSSLDSQSIGKNNSLTSSVSSLSSSSSYGHSMTHFSSSKSDDDDDTLSLAFVTPPPTAINSSSTDPLSAGDMNDAYGAYHLGRVEKAPRILSQSNPPSPPATTIESKIITKFTLFENFRHSLSLFVGPSSTSMSWITPPLLTNTTNNNNMTTTTTTPTTTSSVYDNVFYEEEDCAITVKPKHDHHHHHYPQQPIYTRALRENPDHLRMIVSEVNMMRVNKLISPLRPRAILLERTDPFIPSTPSPLRNTIY</sequence>
<protein>
    <submittedName>
        <fullName evidence="2">Uncharacterized protein</fullName>
    </submittedName>
</protein>
<evidence type="ECO:0000256" key="1">
    <source>
        <dbReference type="SAM" id="MobiDB-lite"/>
    </source>
</evidence>
<keyword evidence="3" id="KW-1185">Reference proteome</keyword>
<evidence type="ECO:0000313" key="3">
    <source>
        <dbReference type="Proteomes" id="UP000193560"/>
    </source>
</evidence>
<proteinExistence type="predicted"/>
<reference evidence="2 3" key="1">
    <citation type="submission" date="2016-07" db="EMBL/GenBank/DDBJ databases">
        <title>Pervasive Adenine N6-methylation of Active Genes in Fungi.</title>
        <authorList>
            <consortium name="DOE Joint Genome Institute"/>
            <person name="Mondo S.J."/>
            <person name="Dannebaum R.O."/>
            <person name="Kuo R.C."/>
            <person name="Labutti K."/>
            <person name="Haridas S."/>
            <person name="Kuo A."/>
            <person name="Salamov A."/>
            <person name="Ahrendt S.R."/>
            <person name="Lipzen A."/>
            <person name="Sullivan W."/>
            <person name="Andreopoulos W.B."/>
            <person name="Clum A."/>
            <person name="Lindquist E."/>
            <person name="Daum C."/>
            <person name="Ramamoorthy G.K."/>
            <person name="Gryganskyi A."/>
            <person name="Culley D."/>
            <person name="Magnuson J.K."/>
            <person name="James T.Y."/>
            <person name="O'Malley M.A."/>
            <person name="Stajich J.E."/>
            <person name="Spatafora J.W."/>
            <person name="Visel A."/>
            <person name="Grigoriev I.V."/>
        </authorList>
    </citation>
    <scope>NUCLEOTIDE SEQUENCE [LARGE SCALE GENOMIC DNA]</scope>
    <source>
        <strain evidence="2 3">NRRL 1336</strain>
    </source>
</reference>
<dbReference type="OrthoDB" id="5573882at2759"/>
<name>A0A1X2IUW4_9FUNG</name>
<accession>A0A1X2IUW4</accession>